<dbReference type="EMBL" id="JACRUP010000001">
    <property type="protein sequence ID" value="MBC5850082.1"/>
    <property type="molecule type" value="Genomic_DNA"/>
</dbReference>
<evidence type="ECO:0000256" key="9">
    <source>
        <dbReference type="ARBA" id="ARBA00022801"/>
    </source>
</evidence>
<evidence type="ECO:0000256" key="1">
    <source>
        <dbReference type="ARBA" id="ARBA00000424"/>
    </source>
</evidence>
<feature type="chain" id="PRO_5040819669" description="microbial collagenase" evidence="14">
    <location>
        <begin position="27"/>
        <end position="808"/>
    </location>
</feature>
<evidence type="ECO:0000259" key="16">
    <source>
        <dbReference type="Pfam" id="PF08453"/>
    </source>
</evidence>
<dbReference type="RefSeq" id="WP_187025328.1">
    <property type="nucleotide sequence ID" value="NZ_JACRUP010000001.1"/>
</dbReference>
<evidence type="ECO:0000256" key="3">
    <source>
        <dbReference type="ARBA" id="ARBA00004613"/>
    </source>
</evidence>
<dbReference type="Gene3D" id="2.60.120.380">
    <property type="match status" value="2"/>
</dbReference>
<feature type="signal peptide" evidence="14">
    <location>
        <begin position="1"/>
        <end position="26"/>
    </location>
</feature>
<dbReference type="Gene3D" id="3.40.30.160">
    <property type="entry name" value="Collagenase ColT, N-terminal domain"/>
    <property type="match status" value="1"/>
</dbReference>
<feature type="active site" evidence="13">
    <location>
        <position position="436"/>
    </location>
</feature>
<keyword evidence="8 14" id="KW-0732">Signal</keyword>
<evidence type="ECO:0000256" key="8">
    <source>
        <dbReference type="ARBA" id="ARBA00022729"/>
    </source>
</evidence>
<sequence length="808" mass="92071">MVPFSLRRQHPLMLACLLAFSSASLADNHCYFSELAQADDRLASIKHADHTCYSSWYSAGVDSLNDLYSEQSIAAIQRDLMTHVGQYQGQADQAKIINNLSEFIRAAYYVRFYAQGEHQPFSQALNERIAQTINQFLRSPHVVNQGREQVSAFKNMSLMADSIKQLPLTMDSMMALLEHFTPDTAQNTQWVDGLNNLFRAMAGHIGRDEFYQYLAHNPQHIDTLEQFAQNNQWALTTDAKFLVFNAIRETGRLLASSQLVTRQQAKQVMLDTLQRYPLGSEHETLWLAAVEMLQHFAPEAIADINIEAQKDNLAARILPNWHQCDGPAIVRSQDLTIQQEREVCSVLNAKEQDFHQVVNSGGLPVADDLNDKVEVVVFANNQSYVDYSAFLFNNTTDNGGQYLEGNPADPNNRARFIAYRYANGDDALSILNLEHEYVHYLDGRFNLYGGFGENLAHGHIVWWLEGFAEYMHYKQSYDAAIRTIQQGKMSLSDVMATTYSHDTNRIYRWGYLAVRYMLEAHPQEVDRLLALARQGQYAQWAEVVKQLGTQYDEDFSRWLDTLNVDEQPSIDPTPEQPQEAQPIELEANQAIILHGNYLSEQLYYIDVPERTLSFQVTIDGQGDADLYMSYEKVAHYYDYQFSDVALGSNERLSFKPQADGYVQAGRYYISVTGRAAFSDVILSAKIQTEQVSLPPKEQDDLRPIRLEENQSQTLLVNQRRYATIYVPEGVSTVQVWMTPTQPTNSNVDLFASFGQWASRASHQWASTSVDSYEYLLIPVEKAGDIYFTLDAQARGENVDLVVYFDYSR</sequence>
<dbReference type="PRINTS" id="PR00931">
    <property type="entry name" value="MICOLLPTASE"/>
</dbReference>
<dbReference type="InterPro" id="IPR002169">
    <property type="entry name" value="Peptidase_M9A/M9B"/>
</dbReference>
<keyword evidence="7" id="KW-0479">Metal-binding</keyword>
<comment type="subcellular location">
    <subcellularLocation>
        <location evidence="3">Secreted</location>
    </subcellularLocation>
</comment>
<feature type="domain" description="Peptidase M9 collagenase N-terminal" evidence="16">
    <location>
        <begin position="30"/>
        <end position="212"/>
    </location>
</feature>
<evidence type="ECO:0000313" key="18">
    <source>
        <dbReference type="Proteomes" id="UP000615796"/>
    </source>
</evidence>
<reference evidence="17" key="1">
    <citation type="submission" date="2020-08" db="EMBL/GenBank/DDBJ databases">
        <title>Genome Sequencing and Pan-Genome Analysis of Migratory bird Vibrio Strains, Inner Mongolia.</title>
        <authorList>
            <person name="Zheng L."/>
        </authorList>
    </citation>
    <scope>NUCLEOTIDE SEQUENCE</scope>
    <source>
        <strain evidence="17">M13F</strain>
    </source>
</reference>
<dbReference type="GO" id="GO:0008270">
    <property type="term" value="F:zinc ion binding"/>
    <property type="evidence" value="ECO:0007669"/>
    <property type="project" value="InterPro"/>
</dbReference>
<comment type="caution">
    <text evidence="17">The sequence shown here is derived from an EMBL/GenBank/DDBJ whole genome shotgun (WGS) entry which is preliminary data.</text>
</comment>
<dbReference type="Pfam" id="PF04151">
    <property type="entry name" value="PPC"/>
    <property type="match status" value="1"/>
</dbReference>
<dbReference type="GO" id="GO:0005576">
    <property type="term" value="C:extracellular region"/>
    <property type="evidence" value="ECO:0007669"/>
    <property type="project" value="UniProtKB-SubCell"/>
</dbReference>
<evidence type="ECO:0000313" key="17">
    <source>
        <dbReference type="EMBL" id="MBC5850082.1"/>
    </source>
</evidence>
<dbReference type="GO" id="GO:0004222">
    <property type="term" value="F:metalloendopeptidase activity"/>
    <property type="evidence" value="ECO:0007669"/>
    <property type="project" value="UniProtKB-EC"/>
</dbReference>
<keyword evidence="10" id="KW-0862">Zinc</keyword>
<evidence type="ECO:0000256" key="2">
    <source>
        <dbReference type="ARBA" id="ARBA00001947"/>
    </source>
</evidence>
<evidence type="ECO:0000256" key="4">
    <source>
        <dbReference type="ARBA" id="ARBA00012653"/>
    </source>
</evidence>
<dbReference type="EC" id="3.4.24.3" evidence="4"/>
<evidence type="ECO:0000256" key="5">
    <source>
        <dbReference type="ARBA" id="ARBA00022525"/>
    </source>
</evidence>
<dbReference type="InterPro" id="IPR013661">
    <property type="entry name" value="Peptidase_M9_N_dom"/>
</dbReference>
<gene>
    <name evidence="17" type="ORF">H8Q88_03810</name>
</gene>
<accession>A0A9X0UGL3</accession>
<evidence type="ECO:0000256" key="11">
    <source>
        <dbReference type="ARBA" id="ARBA00023049"/>
    </source>
</evidence>
<organism evidence="17 18">
    <name type="scientific">Vibrio metschnikovii</name>
    <dbReference type="NCBI Taxonomy" id="28172"/>
    <lineage>
        <taxon>Bacteria</taxon>
        <taxon>Pseudomonadati</taxon>
        <taxon>Pseudomonadota</taxon>
        <taxon>Gammaproteobacteria</taxon>
        <taxon>Vibrionales</taxon>
        <taxon>Vibrionaceae</taxon>
        <taxon>Vibrio</taxon>
    </lineage>
</organism>
<dbReference type="PANTHER" id="PTHR13062:SF9">
    <property type="entry name" value="MICROBIAL COLLAGENASE"/>
    <property type="match status" value="1"/>
</dbReference>
<name>A0A9X0UGL3_VIBME</name>
<dbReference type="Pfam" id="PF08453">
    <property type="entry name" value="Peptidase_M9_N"/>
    <property type="match status" value="1"/>
</dbReference>
<keyword evidence="18" id="KW-1185">Reference proteome</keyword>
<comment type="cofactor">
    <cofactor evidence="2">
        <name>Zn(2+)</name>
        <dbReference type="ChEBI" id="CHEBI:29105"/>
    </cofactor>
</comment>
<dbReference type="PANTHER" id="PTHR13062">
    <property type="entry name" value="COLLAGENASE"/>
    <property type="match status" value="1"/>
</dbReference>
<comment type="catalytic activity">
    <reaction evidence="1">
        <text>Digestion of native collagen in the triple helical region at Xaa-|-Gly bonds. With synthetic peptides, a preference is shown for Gly at P3 and P1', Pro and Ala at P2 and P2', and hydroxyproline, Ala or Arg at P3'.</text>
        <dbReference type="EC" id="3.4.24.3"/>
    </reaction>
</comment>
<dbReference type="InterPro" id="IPR007280">
    <property type="entry name" value="Peptidase_C_arc/bac"/>
</dbReference>
<evidence type="ECO:0000256" key="12">
    <source>
        <dbReference type="ARBA" id="ARBA00023145"/>
    </source>
</evidence>
<evidence type="ECO:0000259" key="15">
    <source>
        <dbReference type="Pfam" id="PF04151"/>
    </source>
</evidence>
<keyword evidence="11" id="KW-0482">Metalloprotease</keyword>
<keyword evidence="5" id="KW-0964">Secreted</keyword>
<evidence type="ECO:0000256" key="7">
    <source>
        <dbReference type="ARBA" id="ARBA00022723"/>
    </source>
</evidence>
<dbReference type="AlphaFoldDB" id="A0A9X0UGL3"/>
<dbReference type="Proteomes" id="UP000615796">
    <property type="component" value="Unassembled WGS sequence"/>
</dbReference>
<evidence type="ECO:0000256" key="6">
    <source>
        <dbReference type="ARBA" id="ARBA00022670"/>
    </source>
</evidence>
<keyword evidence="12" id="KW-0865">Zymogen</keyword>
<dbReference type="GO" id="GO:0006508">
    <property type="term" value="P:proteolysis"/>
    <property type="evidence" value="ECO:0007669"/>
    <property type="project" value="UniProtKB-KW"/>
</dbReference>
<evidence type="ECO:0000256" key="13">
    <source>
        <dbReference type="PIRSR" id="PIRSR602169-1"/>
    </source>
</evidence>
<protein>
    <recommendedName>
        <fullName evidence="4">microbial collagenase</fullName>
        <ecNumber evidence="4">3.4.24.3</ecNumber>
    </recommendedName>
</protein>
<proteinExistence type="predicted"/>
<evidence type="ECO:0000256" key="10">
    <source>
        <dbReference type="ARBA" id="ARBA00022833"/>
    </source>
</evidence>
<dbReference type="Pfam" id="PF01752">
    <property type="entry name" value="Peptidase_M9"/>
    <property type="match status" value="1"/>
</dbReference>
<keyword evidence="9" id="KW-0378">Hydrolase</keyword>
<feature type="domain" description="Peptidase C-terminal archaeal/bacterial" evidence="15">
    <location>
        <begin position="601"/>
        <end position="673"/>
    </location>
</feature>
<keyword evidence="6" id="KW-0645">Protease</keyword>
<evidence type="ECO:0000256" key="14">
    <source>
        <dbReference type="SAM" id="SignalP"/>
    </source>
</evidence>
<dbReference type="Gene3D" id="1.10.390.20">
    <property type="match status" value="1"/>
</dbReference>